<feature type="binding site" evidence="9">
    <location>
        <position position="186"/>
    </location>
    <ligand>
        <name>1-deoxy-D-xylulose 5-phosphate</name>
        <dbReference type="ChEBI" id="CHEBI:57792"/>
    </ligand>
</feature>
<dbReference type="NCBIfam" id="NF009114">
    <property type="entry name" value="PRK12464.1"/>
    <property type="match status" value="1"/>
</dbReference>
<dbReference type="PROSITE" id="PS51257">
    <property type="entry name" value="PROKAR_LIPOPROTEIN"/>
    <property type="match status" value="1"/>
</dbReference>
<dbReference type="GO" id="GO:0070402">
    <property type="term" value="F:NADPH binding"/>
    <property type="evidence" value="ECO:0007669"/>
    <property type="project" value="InterPro"/>
</dbReference>
<gene>
    <name evidence="13" type="primary">ispC</name>
    <name evidence="9" type="synonym">dxr</name>
    <name evidence="13" type="ORF">H9906_04115</name>
</gene>
<feature type="binding site" evidence="9">
    <location>
        <position position="13"/>
    </location>
    <ligand>
        <name>NADPH</name>
        <dbReference type="ChEBI" id="CHEBI:57783"/>
    </ligand>
</feature>
<dbReference type="HAMAP" id="MF_00183">
    <property type="entry name" value="DXP_reductoisom"/>
    <property type="match status" value="1"/>
</dbReference>
<name>A0A9D2RJK5_9BURK</name>
<feature type="binding site" evidence="9">
    <location>
        <position position="15"/>
    </location>
    <ligand>
        <name>NADPH</name>
        <dbReference type="ChEBI" id="CHEBI:57783"/>
    </ligand>
</feature>
<organism evidence="13 14">
    <name type="scientific">Candidatus Paenalcaligenes intestinipullorum</name>
    <dbReference type="NCBI Taxonomy" id="2838718"/>
    <lineage>
        <taxon>Bacteria</taxon>
        <taxon>Pseudomonadati</taxon>
        <taxon>Pseudomonadota</taxon>
        <taxon>Betaproteobacteria</taxon>
        <taxon>Burkholderiales</taxon>
        <taxon>Alcaligenaceae</taxon>
        <taxon>Paenalcaligenes</taxon>
    </lineage>
</organism>
<dbReference type="PIRSF" id="PIRSF006205">
    <property type="entry name" value="Dxp_reductismrs"/>
    <property type="match status" value="1"/>
</dbReference>
<evidence type="ECO:0000256" key="3">
    <source>
        <dbReference type="ARBA" id="ARBA00022723"/>
    </source>
</evidence>
<evidence type="ECO:0000256" key="6">
    <source>
        <dbReference type="ARBA" id="ARBA00023211"/>
    </source>
</evidence>
<dbReference type="InterPro" id="IPR026877">
    <property type="entry name" value="DXPR_C"/>
</dbReference>
<feature type="binding site" evidence="9">
    <location>
        <position position="153"/>
    </location>
    <ligand>
        <name>1-deoxy-D-xylulose 5-phosphate</name>
        <dbReference type="ChEBI" id="CHEBI:57792"/>
    </ligand>
</feature>
<feature type="binding site" evidence="9">
    <location>
        <position position="14"/>
    </location>
    <ligand>
        <name>NADPH</name>
        <dbReference type="ChEBI" id="CHEBI:57783"/>
    </ligand>
</feature>
<feature type="binding site" evidence="9">
    <location>
        <position position="215"/>
    </location>
    <ligand>
        <name>NADPH</name>
        <dbReference type="ChEBI" id="CHEBI:57783"/>
    </ligand>
</feature>
<dbReference type="NCBIfam" id="TIGR00243">
    <property type="entry name" value="Dxr"/>
    <property type="match status" value="1"/>
</dbReference>
<dbReference type="Gene3D" id="3.40.50.720">
    <property type="entry name" value="NAD(P)-binding Rossmann-like Domain"/>
    <property type="match status" value="1"/>
</dbReference>
<reference evidence="13" key="2">
    <citation type="submission" date="2021-04" db="EMBL/GenBank/DDBJ databases">
        <authorList>
            <person name="Gilroy R."/>
        </authorList>
    </citation>
    <scope>NUCLEOTIDE SEQUENCE</scope>
    <source>
        <strain evidence="13">9264</strain>
    </source>
</reference>
<dbReference type="InterPro" id="IPR013512">
    <property type="entry name" value="DXP_reductoisomerase_N"/>
</dbReference>
<keyword evidence="4 9" id="KW-0521">NADP</keyword>
<feature type="binding site" evidence="9">
    <location>
        <position position="227"/>
    </location>
    <ligand>
        <name>1-deoxy-D-xylulose 5-phosphate</name>
        <dbReference type="ChEBI" id="CHEBI:57792"/>
    </ligand>
</feature>
<keyword evidence="6 9" id="KW-0464">Manganese</keyword>
<comment type="similarity">
    <text evidence="2 9">Belongs to the DXR family.</text>
</comment>
<comment type="function">
    <text evidence="9">Catalyzes the NADPH-dependent rearrangement and reduction of 1-deoxy-D-xylulose-5-phosphate (DXP) to 2-C-methyl-D-erythritol 4-phosphate (MEP).</text>
</comment>
<dbReference type="SUPFAM" id="SSF51735">
    <property type="entry name" value="NAD(P)-binding Rossmann-fold domains"/>
    <property type="match status" value="1"/>
</dbReference>
<evidence type="ECO:0000256" key="1">
    <source>
        <dbReference type="ARBA" id="ARBA00005094"/>
    </source>
</evidence>
<feature type="binding site" evidence="9">
    <location>
        <position position="209"/>
    </location>
    <ligand>
        <name>1-deoxy-D-xylulose 5-phosphate</name>
        <dbReference type="ChEBI" id="CHEBI:57792"/>
    </ligand>
</feature>
<evidence type="ECO:0000256" key="5">
    <source>
        <dbReference type="ARBA" id="ARBA00023002"/>
    </source>
</evidence>
<evidence type="ECO:0000256" key="2">
    <source>
        <dbReference type="ARBA" id="ARBA00006825"/>
    </source>
</evidence>
<dbReference type="EC" id="1.1.1.267" evidence="9"/>
<accession>A0A9D2RJK5</accession>
<feature type="binding site" evidence="9">
    <location>
        <position position="127"/>
    </location>
    <ligand>
        <name>1-deoxy-D-xylulose 5-phosphate</name>
        <dbReference type="ChEBI" id="CHEBI:57792"/>
    </ligand>
</feature>
<evidence type="ECO:0000313" key="13">
    <source>
        <dbReference type="EMBL" id="HJD44198.1"/>
    </source>
</evidence>
<evidence type="ECO:0000259" key="11">
    <source>
        <dbReference type="Pfam" id="PF08436"/>
    </source>
</evidence>
<feature type="binding site" evidence="9">
    <location>
        <position position="41"/>
    </location>
    <ligand>
        <name>NADPH</name>
        <dbReference type="ChEBI" id="CHEBI:57783"/>
    </ligand>
</feature>
<evidence type="ECO:0000313" key="14">
    <source>
        <dbReference type="Proteomes" id="UP000823889"/>
    </source>
</evidence>
<evidence type="ECO:0000256" key="7">
    <source>
        <dbReference type="ARBA" id="ARBA00023229"/>
    </source>
</evidence>
<comment type="catalytic activity">
    <reaction evidence="8">
        <text>2-C-methyl-D-erythritol 4-phosphate + NADP(+) = 1-deoxy-D-xylulose 5-phosphate + NADPH + H(+)</text>
        <dbReference type="Rhea" id="RHEA:13717"/>
        <dbReference type="ChEBI" id="CHEBI:15378"/>
        <dbReference type="ChEBI" id="CHEBI:57783"/>
        <dbReference type="ChEBI" id="CHEBI:57792"/>
        <dbReference type="ChEBI" id="CHEBI:58262"/>
        <dbReference type="ChEBI" id="CHEBI:58349"/>
        <dbReference type="EC" id="1.1.1.267"/>
    </reaction>
    <physiologicalReaction direction="right-to-left" evidence="8">
        <dbReference type="Rhea" id="RHEA:13719"/>
    </physiologicalReaction>
</comment>
<dbReference type="InterPro" id="IPR003821">
    <property type="entry name" value="DXP_reductoisomerase"/>
</dbReference>
<feature type="binding site" evidence="9">
    <location>
        <position position="154"/>
    </location>
    <ligand>
        <name>Mn(2+)</name>
        <dbReference type="ChEBI" id="CHEBI:29035"/>
    </ligand>
</feature>
<feature type="binding site" evidence="9">
    <location>
        <position position="231"/>
    </location>
    <ligand>
        <name>Mn(2+)</name>
        <dbReference type="ChEBI" id="CHEBI:29035"/>
    </ligand>
</feature>
<keyword evidence="3 9" id="KW-0479">Metal-binding</keyword>
<feature type="binding site" evidence="9">
    <location>
        <position position="152"/>
    </location>
    <ligand>
        <name>Mn(2+)</name>
        <dbReference type="ChEBI" id="CHEBI:29035"/>
    </ligand>
</feature>
<dbReference type="InterPro" id="IPR036169">
    <property type="entry name" value="DXPR_C_sf"/>
</dbReference>
<keyword evidence="7 9" id="KW-0414">Isoprene biosynthesis</keyword>
<dbReference type="SUPFAM" id="SSF55347">
    <property type="entry name" value="Glyceraldehyde-3-phosphate dehydrogenase-like, C-terminal domain"/>
    <property type="match status" value="1"/>
</dbReference>
<feature type="domain" description="1-deoxy-D-xylulose 5-phosphate reductoisomerase N-terminal" evidence="10">
    <location>
        <begin position="7"/>
        <end position="134"/>
    </location>
</feature>
<dbReference type="Gene3D" id="1.10.1740.10">
    <property type="match status" value="1"/>
</dbReference>
<feature type="binding site" evidence="9">
    <location>
        <position position="126"/>
    </location>
    <ligand>
        <name>NADPH</name>
        <dbReference type="ChEBI" id="CHEBI:57783"/>
    </ligand>
</feature>
<reference evidence="13" key="1">
    <citation type="journal article" date="2021" name="PeerJ">
        <title>Extensive microbial diversity within the chicken gut microbiome revealed by metagenomics and culture.</title>
        <authorList>
            <person name="Gilroy R."/>
            <person name="Ravi A."/>
            <person name="Getino M."/>
            <person name="Pursley I."/>
            <person name="Horton D.L."/>
            <person name="Alikhan N.F."/>
            <person name="Baker D."/>
            <person name="Gharbi K."/>
            <person name="Hall N."/>
            <person name="Watson M."/>
            <person name="Adriaenssens E.M."/>
            <person name="Foster-Nyarko E."/>
            <person name="Jarju S."/>
            <person name="Secka A."/>
            <person name="Antonio M."/>
            <person name="Oren A."/>
            <person name="Chaudhuri R.R."/>
            <person name="La Ragione R."/>
            <person name="Hildebrand F."/>
            <person name="Pallen M.J."/>
        </authorList>
    </citation>
    <scope>NUCLEOTIDE SEQUENCE</scope>
    <source>
        <strain evidence="13">9264</strain>
    </source>
</reference>
<evidence type="ECO:0000256" key="8">
    <source>
        <dbReference type="ARBA" id="ARBA00048543"/>
    </source>
</evidence>
<dbReference type="FunFam" id="3.40.50.720:FF:000045">
    <property type="entry name" value="1-deoxy-D-xylulose 5-phosphate reductoisomerase"/>
    <property type="match status" value="1"/>
</dbReference>
<dbReference type="GO" id="GO:0051484">
    <property type="term" value="P:isopentenyl diphosphate biosynthetic process, methylerythritol 4-phosphate pathway involved in terpenoid biosynthetic process"/>
    <property type="evidence" value="ECO:0007669"/>
    <property type="project" value="TreeGrafter"/>
</dbReference>
<evidence type="ECO:0000256" key="9">
    <source>
        <dbReference type="HAMAP-Rule" id="MF_00183"/>
    </source>
</evidence>
<protein>
    <recommendedName>
        <fullName evidence="9">1-deoxy-D-xylulose 5-phosphate reductoisomerase</fullName>
        <shortName evidence="9">DXP reductoisomerase</shortName>
        <ecNumber evidence="9">1.1.1.267</ecNumber>
    </recommendedName>
    <alternativeName>
        <fullName evidence="9">1-deoxyxylulose-5-phosphate reductoisomerase</fullName>
    </alternativeName>
    <alternativeName>
        <fullName evidence="9">2-C-methyl-D-erythritol 4-phosphate synthase</fullName>
    </alternativeName>
</protein>
<dbReference type="PANTHER" id="PTHR30525">
    <property type="entry name" value="1-DEOXY-D-XYLULOSE 5-PHOSPHATE REDUCTOISOMERASE"/>
    <property type="match status" value="1"/>
</dbReference>
<dbReference type="GO" id="GO:0030604">
    <property type="term" value="F:1-deoxy-D-xylulose-5-phosphate reductoisomerase activity"/>
    <property type="evidence" value="ECO:0007669"/>
    <property type="project" value="UniProtKB-UniRule"/>
</dbReference>
<dbReference type="SUPFAM" id="SSF69055">
    <property type="entry name" value="1-deoxy-D-xylulose-5-phosphate reductoisomerase, C-terminal domain"/>
    <property type="match status" value="1"/>
</dbReference>
<dbReference type="Proteomes" id="UP000823889">
    <property type="component" value="Unassembled WGS sequence"/>
</dbReference>
<dbReference type="GO" id="GO:0030145">
    <property type="term" value="F:manganese ion binding"/>
    <property type="evidence" value="ECO:0007669"/>
    <property type="project" value="TreeGrafter"/>
</dbReference>
<comment type="caution">
    <text evidence="9">Lacks conserved residue(s) required for the propagation of feature annotation.</text>
</comment>
<dbReference type="NCBIfam" id="NF003938">
    <property type="entry name" value="PRK05447.1-1"/>
    <property type="match status" value="1"/>
</dbReference>
<dbReference type="InterPro" id="IPR013644">
    <property type="entry name" value="DXP_reductoisomerase_C"/>
</dbReference>
<feature type="binding site" evidence="9">
    <location>
        <position position="231"/>
    </location>
    <ligand>
        <name>1-deoxy-D-xylulose 5-phosphate</name>
        <dbReference type="ChEBI" id="CHEBI:57792"/>
    </ligand>
</feature>
<proteinExistence type="inferred from homology"/>
<evidence type="ECO:0000259" key="10">
    <source>
        <dbReference type="Pfam" id="PF02670"/>
    </source>
</evidence>
<keyword evidence="5 9" id="KW-0560">Oxidoreductase</keyword>
<feature type="domain" description="DXP reductoisomerase C-terminal" evidence="12">
    <location>
        <begin position="271"/>
        <end position="390"/>
    </location>
</feature>
<feature type="binding site" evidence="9">
    <location>
        <position position="228"/>
    </location>
    <ligand>
        <name>1-deoxy-D-xylulose 5-phosphate</name>
        <dbReference type="ChEBI" id="CHEBI:57792"/>
    </ligand>
</feature>
<comment type="cofactor">
    <cofactor evidence="9">
        <name>Mg(2+)</name>
        <dbReference type="ChEBI" id="CHEBI:18420"/>
    </cofactor>
    <cofactor evidence="9">
        <name>Mn(2+)</name>
        <dbReference type="ChEBI" id="CHEBI:29035"/>
    </cofactor>
</comment>
<dbReference type="Pfam" id="PF13288">
    <property type="entry name" value="DXPR_C"/>
    <property type="match status" value="1"/>
</dbReference>
<dbReference type="PANTHER" id="PTHR30525:SF0">
    <property type="entry name" value="1-DEOXY-D-XYLULOSE 5-PHOSPHATE REDUCTOISOMERASE, CHLOROPLASTIC"/>
    <property type="match status" value="1"/>
</dbReference>
<feature type="binding site" evidence="9">
    <location>
        <position position="16"/>
    </location>
    <ligand>
        <name>NADPH</name>
        <dbReference type="ChEBI" id="CHEBI:57783"/>
    </ligand>
</feature>
<dbReference type="Pfam" id="PF08436">
    <property type="entry name" value="DXP_redisom_C"/>
    <property type="match status" value="1"/>
</dbReference>
<dbReference type="InterPro" id="IPR036291">
    <property type="entry name" value="NAD(P)-bd_dom_sf"/>
</dbReference>
<feature type="binding site" evidence="9">
    <location>
        <position position="154"/>
    </location>
    <ligand>
        <name>1-deoxy-D-xylulose 5-phosphate</name>
        <dbReference type="ChEBI" id="CHEBI:57792"/>
    </ligand>
</feature>
<comment type="caution">
    <text evidence="13">The sequence shown here is derived from an EMBL/GenBank/DDBJ whole genome shotgun (WGS) entry which is preliminary data.</text>
</comment>
<keyword evidence="9" id="KW-0460">Magnesium</keyword>
<dbReference type="Pfam" id="PF02670">
    <property type="entry name" value="DXP_reductoisom"/>
    <property type="match status" value="1"/>
</dbReference>
<sequence length="405" mass="43899">MMTIQRICILGSTGSIGCSTLDVVARHPEQLSVYALTAHQNITLLAKQVQQFKPRVVVLPDAATLQSFLNHYHDSWTPEYRLGTEGLCSVAADSEVDTVMAAIVGAACLAPVLAAAQAGKRILLANKEALVAAGSLFLNAVKQSRATLIPIDSEHNAIYQCLPETIRAPIPEQAHPSILRLLLTASGGPFRTWPLDDFATITPQQACAHPNWSMGQKISVDSATMLNKGLEVIEAHWLFAMPADKIQVLIHPQSIVHSMVEYIDGSVMAQMGQPDMRTSIAFGLGFPERIQSGVPPLSFSALSQLEFEEPSLERFPCLALAFDALRTSQAACIALNASNEVAVAQFLNGQIAYLDIPRVIQASIDAMLKHDTTVIESIEHVVALDQQARHTANQISLSFTQRNHA</sequence>
<feature type="domain" description="1-deoxy-D-xylulose 5-phosphate reductoisomerase C-terminal" evidence="11">
    <location>
        <begin position="148"/>
        <end position="239"/>
    </location>
</feature>
<dbReference type="AlphaFoldDB" id="A0A9D2RJK5"/>
<evidence type="ECO:0000256" key="4">
    <source>
        <dbReference type="ARBA" id="ARBA00022857"/>
    </source>
</evidence>
<comment type="pathway">
    <text evidence="1 9">Isoprenoid biosynthesis; isopentenyl diphosphate biosynthesis via DXP pathway; isopentenyl diphosphate from 1-deoxy-D-xylulose 5-phosphate: step 1/6.</text>
</comment>
<feature type="binding site" evidence="9">
    <location>
        <position position="222"/>
    </location>
    <ligand>
        <name>1-deoxy-D-xylulose 5-phosphate</name>
        <dbReference type="ChEBI" id="CHEBI:57792"/>
    </ligand>
</feature>
<feature type="binding site" evidence="9">
    <location>
        <position position="128"/>
    </location>
    <ligand>
        <name>NADPH</name>
        <dbReference type="ChEBI" id="CHEBI:57783"/>
    </ligand>
</feature>
<dbReference type="EMBL" id="DWUQ01000082">
    <property type="protein sequence ID" value="HJD44198.1"/>
    <property type="molecule type" value="Genomic_DNA"/>
</dbReference>
<evidence type="ECO:0000259" key="12">
    <source>
        <dbReference type="Pfam" id="PF13288"/>
    </source>
</evidence>